<dbReference type="RefSeq" id="WP_048573613.1">
    <property type="nucleotide sequence ID" value="NZ_LFEH01000087.1"/>
</dbReference>
<sequence length="73" mass="8224">MTDESRLTLGPLTDSQRARVDYARRDLETARAADLALLEQGGLILLVERLRIRLDDMLSLVQEVTAENPRSES</sequence>
<protein>
    <submittedName>
        <fullName evidence="1">Uncharacterized protein</fullName>
    </submittedName>
</protein>
<dbReference type="Proteomes" id="UP000037274">
    <property type="component" value="Unassembled WGS sequence"/>
</dbReference>
<accession>A0ABR5HUT5</accession>
<evidence type="ECO:0000313" key="1">
    <source>
        <dbReference type="EMBL" id="KMS75654.1"/>
    </source>
</evidence>
<comment type="caution">
    <text evidence="1">The sequence shown here is derived from an EMBL/GenBank/DDBJ whole genome shotgun (WGS) entry which is preliminary data.</text>
</comment>
<reference evidence="1 2" key="1">
    <citation type="submission" date="2015-06" db="EMBL/GenBank/DDBJ databases">
        <title>Draft genome sequence of Streptomyces leeuwenhoekii C58, which produces the novel lasso peptide, chaxapeptin.</title>
        <authorList>
            <person name="Yi Y."/>
            <person name="Hai D."/>
            <person name="Jaspars M."/>
            <person name="Sheng H."/>
            <person name="Rateb M.E."/>
            <person name="Bull A."/>
            <person name="Goodfellow M."/>
            <person name="Asenjo J.A."/>
            <person name="Ebel R."/>
        </authorList>
    </citation>
    <scope>NUCLEOTIDE SEQUENCE [LARGE SCALE GENOMIC DNA]</scope>
    <source>
        <strain evidence="1 2">C58</strain>
    </source>
</reference>
<evidence type="ECO:0000313" key="2">
    <source>
        <dbReference type="Proteomes" id="UP000037274"/>
    </source>
</evidence>
<keyword evidence="2" id="KW-1185">Reference proteome</keyword>
<name>A0ABR5HUT5_STRLW</name>
<dbReference type="EMBL" id="LFEH01000087">
    <property type="protein sequence ID" value="KMS75654.1"/>
    <property type="molecule type" value="Genomic_DNA"/>
</dbReference>
<proteinExistence type="predicted"/>
<organism evidence="1 2">
    <name type="scientific">Streptomyces leeuwenhoekii</name>
    <dbReference type="NCBI Taxonomy" id="1437453"/>
    <lineage>
        <taxon>Bacteria</taxon>
        <taxon>Bacillati</taxon>
        <taxon>Actinomycetota</taxon>
        <taxon>Actinomycetes</taxon>
        <taxon>Kitasatosporales</taxon>
        <taxon>Streptomycetaceae</taxon>
        <taxon>Streptomyces</taxon>
    </lineage>
</organism>
<gene>
    <name evidence="1" type="ORF">ACH49_21350</name>
</gene>